<dbReference type="OrthoDB" id="9769359at2"/>
<evidence type="ECO:0000313" key="3">
    <source>
        <dbReference type="Proteomes" id="UP000002601"/>
    </source>
</evidence>
<dbReference type="PROSITE" id="PS51832">
    <property type="entry name" value="HD_GYP"/>
    <property type="match status" value="1"/>
</dbReference>
<accession>C6BUF6</accession>
<dbReference type="Pfam" id="PF13487">
    <property type="entry name" value="HD_5"/>
    <property type="match status" value="1"/>
</dbReference>
<feature type="domain" description="HD-GYP" evidence="1">
    <location>
        <begin position="19"/>
        <end position="217"/>
    </location>
</feature>
<dbReference type="KEGG" id="dsa:Desal_1904"/>
<name>C6BUF6_MARSD</name>
<organism evidence="2 3">
    <name type="scientific">Maridesulfovibrio salexigens (strain ATCC 14822 / DSM 2638 / NCIMB 8403 / VKM B-1763)</name>
    <name type="common">Desulfovibrio salexigens</name>
    <dbReference type="NCBI Taxonomy" id="526222"/>
    <lineage>
        <taxon>Bacteria</taxon>
        <taxon>Pseudomonadati</taxon>
        <taxon>Thermodesulfobacteriota</taxon>
        <taxon>Desulfovibrionia</taxon>
        <taxon>Desulfovibrionales</taxon>
        <taxon>Desulfovibrionaceae</taxon>
        <taxon>Maridesulfovibrio</taxon>
    </lineage>
</organism>
<gene>
    <name evidence="2" type="ordered locus">Desal_1904</name>
</gene>
<dbReference type="Proteomes" id="UP000002601">
    <property type="component" value="Chromosome"/>
</dbReference>
<dbReference type="EMBL" id="CP001649">
    <property type="protein sequence ID" value="ACS79965.1"/>
    <property type="molecule type" value="Genomic_DNA"/>
</dbReference>
<dbReference type="InterPro" id="IPR003607">
    <property type="entry name" value="HD/PDEase_dom"/>
</dbReference>
<dbReference type="InterPro" id="IPR037522">
    <property type="entry name" value="HD_GYP_dom"/>
</dbReference>
<dbReference type="CDD" id="cd00077">
    <property type="entry name" value="HDc"/>
    <property type="match status" value="1"/>
</dbReference>
<sequence length="238" mass="26251">MRKIINYLDKKKEHDNNVASMTVHQFAESLGNAIDAKDHYTCSHSEEVAVVAQALGVQLGLNDQECELLHIAGHLHDIGKIGLPDSILKKEGRLTLEEYEIVKKHPAMGAEIVKPVATVSGLNRIPGMILHHHERFDGAGYPYALKGERIPFGARVIAVADTLSAMASNRPYRKAIEFNRIIDEIQACSGTQFDPVVVEAFMGITDQVRNYFLQGSIFGEGPDPRSICVAEQSVLVHQ</sequence>
<dbReference type="HOGENOM" id="CLU_000445_92_3_7"/>
<dbReference type="PANTHER" id="PTHR43155">
    <property type="entry name" value="CYCLIC DI-GMP PHOSPHODIESTERASE PA4108-RELATED"/>
    <property type="match status" value="1"/>
</dbReference>
<dbReference type="eggNOG" id="COG3437">
    <property type="taxonomic scope" value="Bacteria"/>
</dbReference>
<dbReference type="SUPFAM" id="SSF109604">
    <property type="entry name" value="HD-domain/PDEase-like"/>
    <property type="match status" value="1"/>
</dbReference>
<protein>
    <submittedName>
        <fullName evidence="2">Metal dependent phosphohydrolase</fullName>
    </submittedName>
</protein>
<proteinExistence type="predicted"/>
<keyword evidence="3" id="KW-1185">Reference proteome</keyword>
<keyword evidence="2" id="KW-0378">Hydrolase</keyword>
<reference evidence="2 3" key="1">
    <citation type="submission" date="2009-06" db="EMBL/GenBank/DDBJ databases">
        <title>Complete sequence of Desulfovibrio salexigens DSM 2638.</title>
        <authorList>
            <consortium name="US DOE Joint Genome Institute"/>
            <person name="Lucas S."/>
            <person name="Copeland A."/>
            <person name="Lapidus A."/>
            <person name="Glavina del Rio T."/>
            <person name="Tice H."/>
            <person name="Bruce D."/>
            <person name="Goodwin L."/>
            <person name="Pitluck S."/>
            <person name="Munk A.C."/>
            <person name="Brettin T."/>
            <person name="Detter J.C."/>
            <person name="Han C."/>
            <person name="Tapia R."/>
            <person name="Larimer F."/>
            <person name="Land M."/>
            <person name="Hauser L."/>
            <person name="Kyrpides N."/>
            <person name="Anderson I."/>
            <person name="Wall J.D."/>
            <person name="Arkin A.P."/>
            <person name="Dehal P."/>
            <person name="Chivian D."/>
            <person name="Giles B."/>
            <person name="Hazen T.C."/>
        </authorList>
    </citation>
    <scope>NUCLEOTIDE SEQUENCE [LARGE SCALE GENOMIC DNA]</scope>
    <source>
        <strain evidence="3">ATCC 14822 / DSM 2638 / NCIMB 8403 / VKM B-1763</strain>
    </source>
</reference>
<dbReference type="AlphaFoldDB" id="C6BUF6"/>
<dbReference type="PANTHER" id="PTHR43155:SF2">
    <property type="entry name" value="CYCLIC DI-GMP PHOSPHODIESTERASE PA4108"/>
    <property type="match status" value="1"/>
</dbReference>
<dbReference type="GO" id="GO:0016787">
    <property type="term" value="F:hydrolase activity"/>
    <property type="evidence" value="ECO:0007669"/>
    <property type="project" value="UniProtKB-KW"/>
</dbReference>
<dbReference type="SMART" id="SM00471">
    <property type="entry name" value="HDc"/>
    <property type="match status" value="1"/>
</dbReference>
<dbReference type="RefSeq" id="WP_015851781.1">
    <property type="nucleotide sequence ID" value="NC_012881.1"/>
</dbReference>
<evidence type="ECO:0000259" key="1">
    <source>
        <dbReference type="PROSITE" id="PS51832"/>
    </source>
</evidence>
<dbReference type="Gene3D" id="1.10.3210.10">
    <property type="entry name" value="Hypothetical protein af1432"/>
    <property type="match status" value="1"/>
</dbReference>
<evidence type="ECO:0000313" key="2">
    <source>
        <dbReference type="EMBL" id="ACS79965.1"/>
    </source>
</evidence>
<dbReference type="STRING" id="526222.Desal_1904"/>